<dbReference type="InterPro" id="IPR057670">
    <property type="entry name" value="SH3_retrovirus"/>
</dbReference>
<dbReference type="PROSITE" id="PS50994">
    <property type="entry name" value="INTEGRASE"/>
    <property type="match status" value="1"/>
</dbReference>
<dbReference type="InterPro" id="IPR012337">
    <property type="entry name" value="RNaseH-like_sf"/>
</dbReference>
<reference evidence="3" key="1">
    <citation type="journal article" date="2019" name="Sci. Rep.">
        <title>Draft genome of Tanacetum cinerariifolium, the natural source of mosquito coil.</title>
        <authorList>
            <person name="Yamashiro T."/>
            <person name="Shiraishi A."/>
            <person name="Satake H."/>
            <person name="Nakayama K."/>
        </authorList>
    </citation>
    <scope>NUCLEOTIDE SEQUENCE</scope>
</reference>
<dbReference type="GO" id="GO:0003676">
    <property type="term" value="F:nucleic acid binding"/>
    <property type="evidence" value="ECO:0007669"/>
    <property type="project" value="InterPro"/>
</dbReference>
<sequence length="787" mass="89905">MLGLLDMHWSLKFARLTPGFLLTIQSRCVALKAFHCDAILGQMYYKFQGNQRDDYDRFTWVFFLATKDETSGYLKSFITRIENLVDHKVKVIRFDNETELKNKEMNQFYEMKGILRQFSVARTPQQNGVAERRNMTLIKAARTITPTLSFMRPFGCPVTILNTIDHLGKFDGKVDEGFFVGYSMNNKAFRVFNSRTRIVEENLHISFSESTSNVIGSGPDWLFEIDALTRIMNYEQIVAGTQSNGFTDPTNFHDDGSNTSSDDGKKVDEDRRKENECNDQEKEDNVNNTNNVSSIINTAGTNGVNVVDKNISIELLFDPNMPALEDVRTFDFSSNGENNGAVADINNLNTIIQGSRIPTTRIHKDHPLDQVIGDLHSATQTRKMSKNLEEHRFEELLQFKLQDVWTLVDLLNGKKAIGTKWDFRNKRGLQVKLKKDGRFISQDKYVVEILKKFRYIKVKTTSIPMETQKPLLKDEDGEEVDVHMYRYHVNPKISDLYAIKRIFRYLKGQPKLGLWYPKDSPFDLVAYTDSDYARASLDSKFTTGDGKEIVITESSVRRDLQLADEEGIDCLPNSTIFKQLALMGPKTTAWNEFNSIVASERKSDAINADDEITLVNDTDNGMFRMDDLGGEDVFFARNYDNVVEEVVNVAQVSTAATTTTITTEEITSAQALEALKTLKTNVKGIVFQEPEDEIWKMQQGYKVLDWKLYDSCRVHSLMMQSMKIYMLVEKKYPLTPPTLLMMLEKKLQIDCESEMAYQLFNNKEDRIETGSTRNCMVNVAVVAAVIA</sequence>
<name>A0A699GYZ8_TANCI</name>
<dbReference type="GO" id="GO:0015074">
    <property type="term" value="P:DNA integration"/>
    <property type="evidence" value="ECO:0007669"/>
    <property type="project" value="InterPro"/>
</dbReference>
<dbReference type="PANTHER" id="PTHR42648:SF32">
    <property type="entry name" value="RIBONUCLEASE H-LIKE DOMAIN, GAG-PRE-INTEGRASE DOMAIN PROTEIN-RELATED"/>
    <property type="match status" value="1"/>
</dbReference>
<dbReference type="Pfam" id="PF25597">
    <property type="entry name" value="SH3_retrovirus"/>
    <property type="match status" value="1"/>
</dbReference>
<dbReference type="PANTHER" id="PTHR42648">
    <property type="entry name" value="TRANSPOSASE, PUTATIVE-RELATED"/>
    <property type="match status" value="1"/>
</dbReference>
<protein>
    <recommendedName>
        <fullName evidence="2">Integrase catalytic domain-containing protein</fullName>
    </recommendedName>
</protein>
<evidence type="ECO:0000259" key="2">
    <source>
        <dbReference type="PROSITE" id="PS50994"/>
    </source>
</evidence>
<evidence type="ECO:0000256" key="1">
    <source>
        <dbReference type="SAM" id="MobiDB-lite"/>
    </source>
</evidence>
<dbReference type="InterPro" id="IPR036397">
    <property type="entry name" value="RNaseH_sf"/>
</dbReference>
<feature type="domain" description="Integrase catalytic" evidence="2">
    <location>
        <begin position="14"/>
        <end position="137"/>
    </location>
</feature>
<accession>A0A699GYZ8</accession>
<dbReference type="EMBL" id="BKCJ010076857">
    <property type="protein sequence ID" value="GEW84910.1"/>
    <property type="molecule type" value="Genomic_DNA"/>
</dbReference>
<dbReference type="AlphaFoldDB" id="A0A699GYZ8"/>
<feature type="region of interest" description="Disordered" evidence="1">
    <location>
        <begin position="244"/>
        <end position="291"/>
    </location>
</feature>
<dbReference type="InterPro" id="IPR039537">
    <property type="entry name" value="Retrotran_Ty1/copia-like"/>
</dbReference>
<dbReference type="Gene3D" id="3.30.420.10">
    <property type="entry name" value="Ribonuclease H-like superfamily/Ribonuclease H"/>
    <property type="match status" value="1"/>
</dbReference>
<dbReference type="SUPFAM" id="SSF53098">
    <property type="entry name" value="Ribonuclease H-like"/>
    <property type="match status" value="1"/>
</dbReference>
<gene>
    <name evidence="3" type="ORF">Tci_256886</name>
</gene>
<organism evidence="3">
    <name type="scientific">Tanacetum cinerariifolium</name>
    <name type="common">Dalmatian daisy</name>
    <name type="synonym">Chrysanthemum cinerariifolium</name>
    <dbReference type="NCBI Taxonomy" id="118510"/>
    <lineage>
        <taxon>Eukaryota</taxon>
        <taxon>Viridiplantae</taxon>
        <taxon>Streptophyta</taxon>
        <taxon>Embryophyta</taxon>
        <taxon>Tracheophyta</taxon>
        <taxon>Spermatophyta</taxon>
        <taxon>Magnoliopsida</taxon>
        <taxon>eudicotyledons</taxon>
        <taxon>Gunneridae</taxon>
        <taxon>Pentapetalae</taxon>
        <taxon>asterids</taxon>
        <taxon>campanulids</taxon>
        <taxon>Asterales</taxon>
        <taxon>Asteraceae</taxon>
        <taxon>Asteroideae</taxon>
        <taxon>Anthemideae</taxon>
        <taxon>Anthemidinae</taxon>
        <taxon>Tanacetum</taxon>
    </lineage>
</organism>
<feature type="compositionally biased region" description="Basic and acidic residues" evidence="1">
    <location>
        <begin position="251"/>
        <end position="285"/>
    </location>
</feature>
<dbReference type="InterPro" id="IPR001584">
    <property type="entry name" value="Integrase_cat-core"/>
</dbReference>
<evidence type="ECO:0000313" key="3">
    <source>
        <dbReference type="EMBL" id="GEW84910.1"/>
    </source>
</evidence>
<proteinExistence type="predicted"/>
<comment type="caution">
    <text evidence="3">The sequence shown here is derived from an EMBL/GenBank/DDBJ whole genome shotgun (WGS) entry which is preliminary data.</text>
</comment>